<dbReference type="OrthoDB" id="8749569at2759"/>
<dbReference type="GO" id="GO:0000981">
    <property type="term" value="F:DNA-binding transcription factor activity, RNA polymerase II-specific"/>
    <property type="evidence" value="ECO:0007669"/>
    <property type="project" value="TreeGrafter"/>
</dbReference>
<keyword evidence="3" id="KW-1017">Isopeptide bond</keyword>
<dbReference type="KEGG" id="plai:106944707"/>
<dbReference type="GO" id="GO:0008270">
    <property type="term" value="F:zinc ion binding"/>
    <property type="evidence" value="ECO:0007669"/>
    <property type="project" value="UniProtKB-KW"/>
</dbReference>
<feature type="compositionally biased region" description="Polar residues" evidence="19">
    <location>
        <begin position="921"/>
        <end position="962"/>
    </location>
</feature>
<evidence type="ECO:0000256" key="4">
    <source>
        <dbReference type="ARBA" id="ARBA00022553"/>
    </source>
</evidence>
<evidence type="ECO:0000256" key="13">
    <source>
        <dbReference type="ARBA" id="ARBA00023242"/>
    </source>
</evidence>
<keyword evidence="6" id="KW-0677">Repeat</keyword>
<feature type="region of interest" description="Disordered" evidence="19">
    <location>
        <begin position="289"/>
        <end position="308"/>
    </location>
</feature>
<dbReference type="GO" id="GO:0007507">
    <property type="term" value="P:heart development"/>
    <property type="evidence" value="ECO:0007669"/>
    <property type="project" value="UniProtKB-ARBA"/>
</dbReference>
<evidence type="ECO:0000256" key="15">
    <source>
        <dbReference type="ARBA" id="ARBA00053244"/>
    </source>
</evidence>
<reference evidence="21" key="2">
    <citation type="submission" date="2025-09" db="UniProtKB">
        <authorList>
            <consortium name="Ensembl"/>
        </authorList>
    </citation>
    <scope>IDENTIFICATION</scope>
</reference>
<feature type="domain" description="C2H2-type" evidence="20">
    <location>
        <begin position="1148"/>
        <end position="1175"/>
    </location>
</feature>
<keyword evidence="9" id="KW-0832">Ubl conjugation</keyword>
<evidence type="ECO:0000256" key="17">
    <source>
        <dbReference type="ARBA" id="ARBA00069282"/>
    </source>
</evidence>
<keyword evidence="22" id="KW-1185">Reference proteome</keyword>
<feature type="domain" description="C2H2-type" evidence="20">
    <location>
        <begin position="723"/>
        <end position="750"/>
    </location>
</feature>
<dbReference type="CTD" id="555721"/>
<evidence type="ECO:0000256" key="3">
    <source>
        <dbReference type="ARBA" id="ARBA00022499"/>
    </source>
</evidence>
<dbReference type="Proteomes" id="UP000261500">
    <property type="component" value="Unplaced"/>
</dbReference>
<evidence type="ECO:0000256" key="14">
    <source>
        <dbReference type="ARBA" id="ARBA00038474"/>
    </source>
</evidence>
<comment type="function">
    <text evidence="15">Transcriptional repressor involved in organogenesis. Plays an essential role in ureteric bud invasion during kidney development.</text>
</comment>
<evidence type="ECO:0000256" key="10">
    <source>
        <dbReference type="ARBA" id="ARBA00023015"/>
    </source>
</evidence>
<dbReference type="GO" id="GO:0045743">
    <property type="term" value="P:positive regulation of fibroblast growth factor receptor signaling pathway"/>
    <property type="evidence" value="ECO:0007669"/>
    <property type="project" value="Ensembl"/>
</dbReference>
<keyword evidence="10" id="KW-0805">Transcription regulation</keyword>
<evidence type="ECO:0000256" key="2">
    <source>
        <dbReference type="ARBA" id="ARBA00022491"/>
    </source>
</evidence>
<dbReference type="InterPro" id="IPR013087">
    <property type="entry name" value="Znf_C2H2_type"/>
</dbReference>
<dbReference type="GO" id="GO:0000978">
    <property type="term" value="F:RNA polymerase II cis-regulatory region sequence-specific DNA binding"/>
    <property type="evidence" value="ECO:0007669"/>
    <property type="project" value="TreeGrafter"/>
</dbReference>
<dbReference type="Gene3D" id="3.30.160.60">
    <property type="entry name" value="Classic Zinc Finger"/>
    <property type="match status" value="8"/>
</dbReference>
<dbReference type="PANTHER" id="PTHR23233:SF51">
    <property type="entry name" value="SAL-LIKE PROTEIN 1"/>
    <property type="match status" value="1"/>
</dbReference>
<feature type="compositionally biased region" description="Low complexity" evidence="19">
    <location>
        <begin position="347"/>
        <end position="356"/>
    </location>
</feature>
<feature type="region of interest" description="Disordered" evidence="19">
    <location>
        <begin position="919"/>
        <end position="975"/>
    </location>
</feature>
<feature type="region of interest" description="Disordered" evidence="19">
    <location>
        <begin position="807"/>
        <end position="903"/>
    </location>
</feature>
<dbReference type="InterPro" id="IPR051565">
    <property type="entry name" value="Sal_C2H2-zinc-finger"/>
</dbReference>
<proteinExistence type="inferred from homology"/>
<keyword evidence="4" id="KW-0597">Phosphoprotein</keyword>
<dbReference type="PROSITE" id="PS50157">
    <property type="entry name" value="ZINC_FINGER_C2H2_2"/>
    <property type="match status" value="9"/>
</dbReference>
<evidence type="ECO:0000313" key="22">
    <source>
        <dbReference type="Proteomes" id="UP000261500"/>
    </source>
</evidence>
<feature type="compositionally biased region" description="Polar residues" evidence="19">
    <location>
        <begin position="865"/>
        <end position="876"/>
    </location>
</feature>
<dbReference type="FunFam" id="3.30.160.60:FF:000708">
    <property type="entry name" value="Sal-like protein 1"/>
    <property type="match status" value="1"/>
</dbReference>
<feature type="domain" description="C2H2-type" evidence="20">
    <location>
        <begin position="751"/>
        <end position="778"/>
    </location>
</feature>
<accession>A0A3B3W0T1</accession>
<feature type="domain" description="C2H2-type" evidence="20">
    <location>
        <begin position="1049"/>
        <end position="1076"/>
    </location>
</feature>
<dbReference type="SUPFAM" id="SSF57667">
    <property type="entry name" value="beta-beta-alpha zinc fingers"/>
    <property type="match status" value="5"/>
</dbReference>
<keyword evidence="12" id="KW-0804">Transcription</keyword>
<dbReference type="RefSeq" id="XP_014883398.1">
    <property type="nucleotide sequence ID" value="XM_015027912.1"/>
</dbReference>
<dbReference type="FunFam" id="3.30.160.60:FF:000260">
    <property type="entry name" value="Spalt-like transcription factor 1"/>
    <property type="match status" value="1"/>
</dbReference>
<feature type="compositionally biased region" description="Polar residues" evidence="19">
    <location>
        <begin position="129"/>
        <end position="138"/>
    </location>
</feature>
<feature type="compositionally biased region" description="Acidic residues" evidence="19">
    <location>
        <begin position="837"/>
        <end position="853"/>
    </location>
</feature>
<feature type="domain" description="C2H2-type" evidence="20">
    <location>
        <begin position="1176"/>
        <end position="1203"/>
    </location>
</feature>
<evidence type="ECO:0000259" key="20">
    <source>
        <dbReference type="PROSITE" id="PS50157"/>
    </source>
</evidence>
<feature type="region of interest" description="Disordered" evidence="19">
    <location>
        <begin position="610"/>
        <end position="676"/>
    </location>
</feature>
<evidence type="ECO:0000256" key="16">
    <source>
        <dbReference type="ARBA" id="ARBA00062861"/>
    </source>
</evidence>
<feature type="domain" description="C2H2-type" evidence="20">
    <location>
        <begin position="501"/>
        <end position="528"/>
    </location>
</feature>
<dbReference type="InterPro" id="IPR036236">
    <property type="entry name" value="Znf_C2H2_sf"/>
</dbReference>
<dbReference type="FunFam" id="3.30.160.60:FF:000025">
    <property type="entry name" value="Spalt-like transcription factor 1"/>
    <property type="match status" value="1"/>
</dbReference>
<evidence type="ECO:0000313" key="21">
    <source>
        <dbReference type="Ensembl" id="ENSPLAP00000030973.1"/>
    </source>
</evidence>
<evidence type="ECO:0000256" key="11">
    <source>
        <dbReference type="ARBA" id="ARBA00023125"/>
    </source>
</evidence>
<feature type="domain" description="C2H2-type" evidence="20">
    <location>
        <begin position="783"/>
        <end position="810"/>
    </location>
</feature>
<dbReference type="FunFam" id="3.30.160.60:FF:000215">
    <property type="entry name" value="Spalt-like transcription factor 3"/>
    <property type="match status" value="1"/>
</dbReference>
<feature type="compositionally biased region" description="Low complexity" evidence="19">
    <location>
        <begin position="657"/>
        <end position="676"/>
    </location>
</feature>
<evidence type="ECO:0000256" key="12">
    <source>
        <dbReference type="ARBA" id="ARBA00023163"/>
    </source>
</evidence>
<dbReference type="Pfam" id="PF00096">
    <property type="entry name" value="zf-C2H2"/>
    <property type="match status" value="7"/>
</dbReference>
<sequence>MKGSSSFPTSSSAQAMLPHPLHILCSLPGPKLCSPPKSPNNREERASATWTGLHPRDTELCSEDPPCKESDAHVCSRCCAEFFELSDLEEHQKNCTKNQLVLIVNENPASPAGSFSPGSPSHNPDDQMNDTANNTNQTECSDLLEPNILEKDESMDVDVSGMSSGHEEEGGQIESGSSIDTVSGHAGRGTAGPAVGTSAISASLPQVSNLTELGNFSMINSNVIIENLQSTKVAVAQFSQENRSTGGPRVAVPALMEQLLALQQQQIHQLQLIEQIRHQILLLASQSPEMQVPPTSAPGTMGPAASPLTTLSSHLSQQLAAAAGLAQNLASQSASISSLKQLAAAAQLPQPNPSSSETSQSVTTLGPSTVNPQSSDKRPSVMSSLHSQLSNSSLPKTSTPAFGIGSLLSSAVNPLLPQPPPGNPMFSSSLPSVGTTVEDLNSLAVLAQQRKGKPPNVTSFEHKTSSDEAFFKHKCRFCGKVFGSDSALQIHLRSHTGERPYKCNICGNRFSTRGNLKVHFQRHKEKYPHIQMNPYPVPEHLDNIPTSTGIPYGMSMPPEKPVTSWLDSKPVLPTLTTSVGMLLPPTMPSLPHFIKKEDHSIAIASPSVTAKNDSGATELLDKSNNNVSEEGEGATLPTSNGKTEERSHSSVLMTNVSSASESTAEYTTSNSPPMMTNPLMPLLTDQFKAKFPFGGILDPLQGSETSKLQQLVENIDRKVTDPNECVICHRVLSCQSALKMHYRTHTGERPFKCKICGRAFTTKGNLKTHYSVHRAMPPLRVQHSCPICQKKFTNAVVLQQHIRMHMGGQIPNTPLPESYPESMASDTGSFEERNFDDLDNFSDDNLEGMEEGPDSSVPDTPRSVDASQDSLCNSPTPHEMGNQEGQEKSGQENSQSNEMEEVPTGQLKLSANGFVEGDCLTNDSSSLGGDVESQSAGSPAVSESTSSMQAPSPTSMQPQARKSPSLEERHQRALSMDHTSASLLHSHPSNIGALDLTSVNPSKDPLGMIFPFRERSTIKNTSCDICGKTFACQSALDIHYRSHTKERPFICTACNRGFSTKGNLKQHMLTHQMRDLPSQLFEPSNTSLSSSPTPSLLSVGPLSKPEVNGFLHSLHQENKDVTPGLITSSASTSPVLSAAPPRRTPKQHFCNTCGKCFSSSSALQIHERTHTGEKPFACSICGRAFTTKGNLKVHMGTHMWNSAPARRGRRLSVDGPMAFLGTNPVKFPEIFQKDMASRHQASNGDPASFWNQYAAAFSNGLAMKTNEISVIQNGGIPPLSGGVGNGGSSPIGGLTGSLDKLHSAEPNAALAGLEKMANTENGSHFRFTRFMEDNKEIVTN</sequence>
<evidence type="ECO:0000256" key="19">
    <source>
        <dbReference type="SAM" id="MobiDB-lite"/>
    </source>
</evidence>
<keyword evidence="2" id="KW-0678">Repressor</keyword>
<dbReference type="GO" id="GO:0035118">
    <property type="term" value="P:embryonic pectoral fin morphogenesis"/>
    <property type="evidence" value="ECO:0007669"/>
    <property type="project" value="Ensembl"/>
</dbReference>
<dbReference type="FunFam" id="3.30.160.60:FF:000689">
    <property type="entry name" value="Spalt like transcription factor 1"/>
    <property type="match status" value="1"/>
</dbReference>
<evidence type="ECO:0000256" key="9">
    <source>
        <dbReference type="ARBA" id="ARBA00022843"/>
    </source>
</evidence>
<dbReference type="STRING" id="48699.ENSPLAP00000030973"/>
<dbReference type="FunFam" id="3.30.160.60:FF:000079">
    <property type="entry name" value="Spalt-like transcription factor 3"/>
    <property type="match status" value="1"/>
</dbReference>
<dbReference type="GO" id="GO:0035295">
    <property type="term" value="P:tube development"/>
    <property type="evidence" value="ECO:0007669"/>
    <property type="project" value="UniProtKB-ARBA"/>
</dbReference>
<keyword evidence="11" id="KW-0238">DNA-binding</keyword>
<dbReference type="GO" id="GO:0000122">
    <property type="term" value="P:negative regulation of transcription by RNA polymerase II"/>
    <property type="evidence" value="ECO:0007669"/>
    <property type="project" value="UniProtKB-ARBA"/>
</dbReference>
<dbReference type="GO" id="GO:0005654">
    <property type="term" value="C:nucleoplasm"/>
    <property type="evidence" value="ECO:0007669"/>
    <property type="project" value="UniProtKB-ARBA"/>
</dbReference>
<dbReference type="GeneTree" id="ENSGT00940000155938"/>
<dbReference type="GeneID" id="106944707"/>
<comment type="subcellular location">
    <subcellularLocation>
        <location evidence="1">Nucleus</location>
    </subcellularLocation>
</comment>
<dbReference type="PANTHER" id="PTHR23233">
    <property type="entry name" value="SAL-LIKE PROTEIN"/>
    <property type="match status" value="1"/>
</dbReference>
<evidence type="ECO:0000256" key="1">
    <source>
        <dbReference type="ARBA" id="ARBA00004123"/>
    </source>
</evidence>
<dbReference type="GO" id="GO:0000792">
    <property type="term" value="C:heterochromatin"/>
    <property type="evidence" value="ECO:0007669"/>
    <property type="project" value="UniProtKB-ARBA"/>
</dbReference>
<keyword evidence="7 18" id="KW-0863">Zinc-finger</keyword>
<dbReference type="GO" id="GO:0021772">
    <property type="term" value="P:olfactory bulb development"/>
    <property type="evidence" value="ECO:0007669"/>
    <property type="project" value="UniProtKB-ARBA"/>
</dbReference>
<feature type="region of interest" description="Disordered" evidence="19">
    <location>
        <begin position="107"/>
        <end position="138"/>
    </location>
</feature>
<dbReference type="Pfam" id="PF12874">
    <property type="entry name" value="zf-met"/>
    <property type="match status" value="1"/>
</dbReference>
<feature type="compositionally biased region" description="Low complexity" evidence="19">
    <location>
        <begin position="108"/>
        <end position="121"/>
    </location>
</feature>
<comment type="subunit">
    <text evidence="16">May associate with NuRD histone deacetylase complex (HDAC). Interacts with components of HDAC complex including HDAC1, HDAC2, RBBP4, RBPP7, MTA1 and MTA2. Interacts with CCNQ. Interacts with NSD2 (via PHD-type zinc fingers 1, 2 and 3).</text>
</comment>
<protein>
    <recommendedName>
        <fullName evidence="17">Sal-like protein 1</fullName>
    </recommendedName>
</protein>
<dbReference type="GO" id="GO:0003337">
    <property type="term" value="P:mesenchymal to epithelial transition involved in metanephros morphogenesis"/>
    <property type="evidence" value="ECO:0007669"/>
    <property type="project" value="UniProtKB-ARBA"/>
</dbReference>
<dbReference type="CDD" id="cd20908">
    <property type="entry name" value="SUF4-like"/>
    <property type="match status" value="1"/>
</dbReference>
<feature type="domain" description="C2H2-type" evidence="20">
    <location>
        <begin position="1021"/>
        <end position="1048"/>
    </location>
</feature>
<dbReference type="GO" id="GO:0045944">
    <property type="term" value="P:positive regulation of transcription by RNA polymerase II"/>
    <property type="evidence" value="ECO:0007669"/>
    <property type="project" value="UniProtKB-ARBA"/>
</dbReference>
<name>A0A3B3W0T1_9TELE</name>
<feature type="domain" description="C2H2-type" evidence="20">
    <location>
        <begin position="473"/>
        <end position="500"/>
    </location>
</feature>
<evidence type="ECO:0000256" key="5">
    <source>
        <dbReference type="ARBA" id="ARBA00022723"/>
    </source>
</evidence>
<dbReference type="PROSITE" id="PS00028">
    <property type="entry name" value="ZINC_FINGER_C2H2_1"/>
    <property type="match status" value="9"/>
</dbReference>
<keyword evidence="13" id="KW-0539">Nucleus</keyword>
<dbReference type="Ensembl" id="ENSPLAT00000027385.1">
    <property type="protein sequence ID" value="ENSPLAP00000030973.1"/>
    <property type="gene ID" value="ENSPLAG00000022539.1"/>
</dbReference>
<dbReference type="SMART" id="SM00355">
    <property type="entry name" value="ZnF_C2H2"/>
    <property type="match status" value="10"/>
</dbReference>
<evidence type="ECO:0000256" key="18">
    <source>
        <dbReference type="PROSITE-ProRule" id="PRU00042"/>
    </source>
</evidence>
<dbReference type="FunFam" id="3.30.160.60:FF:000302">
    <property type="entry name" value="Spalt-like transcription factor 1"/>
    <property type="match status" value="1"/>
</dbReference>
<feature type="compositionally biased region" description="Low complexity" evidence="19">
    <location>
        <begin position="380"/>
        <end position="394"/>
    </location>
</feature>
<reference evidence="21" key="1">
    <citation type="submission" date="2025-08" db="UniProtKB">
        <authorList>
            <consortium name="Ensembl"/>
        </authorList>
    </citation>
    <scope>IDENTIFICATION</scope>
</reference>
<comment type="similarity">
    <text evidence="14">Belongs to the sal C2H2-type zinc-finger protein family.</text>
</comment>
<organism evidence="21 22">
    <name type="scientific">Poecilia latipinna</name>
    <name type="common">sailfin molly</name>
    <dbReference type="NCBI Taxonomy" id="48699"/>
    <lineage>
        <taxon>Eukaryota</taxon>
        <taxon>Metazoa</taxon>
        <taxon>Chordata</taxon>
        <taxon>Craniata</taxon>
        <taxon>Vertebrata</taxon>
        <taxon>Euteleostomi</taxon>
        <taxon>Actinopterygii</taxon>
        <taxon>Neopterygii</taxon>
        <taxon>Teleostei</taxon>
        <taxon>Neoteleostei</taxon>
        <taxon>Acanthomorphata</taxon>
        <taxon>Ovalentaria</taxon>
        <taxon>Atherinomorphae</taxon>
        <taxon>Cyprinodontiformes</taxon>
        <taxon>Poeciliidae</taxon>
        <taxon>Poeciliinae</taxon>
        <taxon>Poecilia</taxon>
    </lineage>
</organism>
<evidence type="ECO:0000256" key="7">
    <source>
        <dbReference type="ARBA" id="ARBA00022771"/>
    </source>
</evidence>
<feature type="region of interest" description="Disordered" evidence="19">
    <location>
        <begin position="347"/>
        <end position="396"/>
    </location>
</feature>
<evidence type="ECO:0000256" key="8">
    <source>
        <dbReference type="ARBA" id="ARBA00022833"/>
    </source>
</evidence>
<feature type="compositionally biased region" description="Polar residues" evidence="19">
    <location>
        <begin position="289"/>
        <end position="298"/>
    </location>
</feature>
<keyword evidence="5" id="KW-0479">Metal-binding</keyword>
<feature type="compositionally biased region" description="Polar residues" evidence="19">
    <location>
        <begin position="357"/>
        <end position="374"/>
    </location>
</feature>
<evidence type="ECO:0000256" key="6">
    <source>
        <dbReference type="ARBA" id="ARBA00022737"/>
    </source>
</evidence>
<keyword evidence="8" id="KW-0862">Zinc</keyword>
<dbReference type="FunFam" id="3.30.160.60:FF:000341">
    <property type="entry name" value="Spalt-like transcription factor 1"/>
    <property type="match status" value="1"/>
</dbReference>
<feature type="region of interest" description="Disordered" evidence="19">
    <location>
        <begin position="158"/>
        <end position="193"/>
    </location>
</feature>